<dbReference type="Proteomes" id="UP000490939">
    <property type="component" value="Unassembled WGS sequence"/>
</dbReference>
<protein>
    <submittedName>
        <fullName evidence="1">Uncharacterized protein</fullName>
    </submittedName>
</protein>
<proteinExistence type="predicted"/>
<sequence>MSKTKKITTLSTLPRELRQTILAIAFEDAASRDIKNMEKETHALVEMVHDSRYIDQEPLFYQSYVPTICKLANALSLV</sequence>
<reference evidence="1 3" key="1">
    <citation type="submission" date="2018-12" db="EMBL/GenBank/DDBJ databases">
        <title>Venturia inaequalis Genome Resource.</title>
        <authorList>
            <person name="Lichtner F.J."/>
        </authorList>
    </citation>
    <scope>NUCLEOTIDE SEQUENCE [LARGE SCALE GENOMIC DNA]</scope>
    <source>
        <strain evidence="1 3">120213</strain>
        <strain evidence="2 4">DMI_063113</strain>
    </source>
</reference>
<evidence type="ECO:0000313" key="3">
    <source>
        <dbReference type="Proteomes" id="UP000447873"/>
    </source>
</evidence>
<dbReference type="AlphaFoldDB" id="A0A8H3ZC76"/>
<dbReference type="Proteomes" id="UP000447873">
    <property type="component" value="Unassembled WGS sequence"/>
</dbReference>
<organism evidence="1 3">
    <name type="scientific">Venturia inaequalis</name>
    <name type="common">Apple scab fungus</name>
    <dbReference type="NCBI Taxonomy" id="5025"/>
    <lineage>
        <taxon>Eukaryota</taxon>
        <taxon>Fungi</taxon>
        <taxon>Dikarya</taxon>
        <taxon>Ascomycota</taxon>
        <taxon>Pezizomycotina</taxon>
        <taxon>Dothideomycetes</taxon>
        <taxon>Pleosporomycetidae</taxon>
        <taxon>Venturiales</taxon>
        <taxon>Venturiaceae</taxon>
        <taxon>Venturia</taxon>
    </lineage>
</organism>
<accession>A0A8H3ZC76</accession>
<evidence type="ECO:0000313" key="4">
    <source>
        <dbReference type="Proteomes" id="UP000490939"/>
    </source>
</evidence>
<gene>
    <name evidence="2" type="ORF">EG327_001341</name>
    <name evidence="1" type="ORF">EG328_000961</name>
</gene>
<dbReference type="EMBL" id="WNWS01000012">
    <property type="protein sequence ID" value="KAE9988017.1"/>
    <property type="molecule type" value="Genomic_DNA"/>
</dbReference>
<dbReference type="EMBL" id="WNWR01000135">
    <property type="protein sequence ID" value="KAE9990493.1"/>
    <property type="molecule type" value="Genomic_DNA"/>
</dbReference>
<comment type="caution">
    <text evidence="1">The sequence shown here is derived from an EMBL/GenBank/DDBJ whole genome shotgun (WGS) entry which is preliminary data.</text>
</comment>
<evidence type="ECO:0000313" key="1">
    <source>
        <dbReference type="EMBL" id="KAE9988017.1"/>
    </source>
</evidence>
<evidence type="ECO:0000313" key="2">
    <source>
        <dbReference type="EMBL" id="KAE9990493.1"/>
    </source>
</evidence>
<name>A0A8H3ZC76_VENIN</name>
<keyword evidence="4" id="KW-1185">Reference proteome</keyword>